<dbReference type="STRING" id="645990.SAMN00120144_4294"/>
<evidence type="ECO:0000313" key="3">
    <source>
        <dbReference type="EMBL" id="SMB81433.1"/>
    </source>
</evidence>
<protein>
    <submittedName>
        <fullName evidence="3">Response regulator receiver protein</fullName>
    </submittedName>
</protein>
<dbReference type="Proteomes" id="UP000192266">
    <property type="component" value="Unassembled WGS sequence"/>
</dbReference>
<dbReference type="PANTHER" id="PTHR44520:SF2">
    <property type="entry name" value="RESPONSE REGULATOR RCP1"/>
    <property type="match status" value="1"/>
</dbReference>
<name>A0A1W1UK89_9BACT</name>
<gene>
    <name evidence="3" type="ORF">SAMN00120144_4294</name>
</gene>
<keyword evidence="1" id="KW-0597">Phosphoprotein</keyword>
<dbReference type="EMBL" id="FWWW01000029">
    <property type="protein sequence ID" value="SMB81433.1"/>
    <property type="molecule type" value="Genomic_DNA"/>
</dbReference>
<feature type="domain" description="Response regulatory" evidence="2">
    <location>
        <begin position="6"/>
        <end position="133"/>
    </location>
</feature>
<dbReference type="RefSeq" id="WP_084443369.1">
    <property type="nucleotide sequence ID" value="NZ_FWWW01000029.1"/>
</dbReference>
<sequence length="140" mass="15463">MQRIPTILLVDDDETTNFLHQRLLLRLHVCDQVLVAGNGARALEILAQPNGPFSPTNPVLVLLDLNMPVMDGFEFLEAVRALPATQQQSAVIVILTSSGHTQDLDRTNNLPIAGFLNKPLNQEKVDSLRYIHFGRQGAAE</sequence>
<evidence type="ECO:0000259" key="2">
    <source>
        <dbReference type="PROSITE" id="PS50110"/>
    </source>
</evidence>
<evidence type="ECO:0000256" key="1">
    <source>
        <dbReference type="PROSITE-ProRule" id="PRU00169"/>
    </source>
</evidence>
<dbReference type="InterPro" id="IPR011006">
    <property type="entry name" value="CheY-like_superfamily"/>
</dbReference>
<accession>A0A1W1UK89</accession>
<organism evidence="3 4">
    <name type="scientific">Hymenobacter roseosalivarius DSM 11622</name>
    <dbReference type="NCBI Taxonomy" id="645990"/>
    <lineage>
        <taxon>Bacteria</taxon>
        <taxon>Pseudomonadati</taxon>
        <taxon>Bacteroidota</taxon>
        <taxon>Cytophagia</taxon>
        <taxon>Cytophagales</taxon>
        <taxon>Hymenobacteraceae</taxon>
        <taxon>Hymenobacter</taxon>
    </lineage>
</organism>
<dbReference type="Gene3D" id="3.40.50.2300">
    <property type="match status" value="1"/>
</dbReference>
<dbReference type="GO" id="GO:0000160">
    <property type="term" value="P:phosphorelay signal transduction system"/>
    <property type="evidence" value="ECO:0007669"/>
    <property type="project" value="InterPro"/>
</dbReference>
<proteinExistence type="predicted"/>
<dbReference type="InterPro" id="IPR001789">
    <property type="entry name" value="Sig_transdc_resp-reg_receiver"/>
</dbReference>
<dbReference type="InterPro" id="IPR052893">
    <property type="entry name" value="TCS_response_regulator"/>
</dbReference>
<dbReference type="PROSITE" id="PS50110">
    <property type="entry name" value="RESPONSE_REGULATORY"/>
    <property type="match status" value="1"/>
</dbReference>
<dbReference type="PANTHER" id="PTHR44520">
    <property type="entry name" value="RESPONSE REGULATOR RCP1-RELATED"/>
    <property type="match status" value="1"/>
</dbReference>
<dbReference type="OrthoDB" id="1524091at2"/>
<dbReference type="Pfam" id="PF00072">
    <property type="entry name" value="Response_reg"/>
    <property type="match status" value="1"/>
</dbReference>
<dbReference type="SMART" id="SM00448">
    <property type="entry name" value="REC"/>
    <property type="match status" value="1"/>
</dbReference>
<evidence type="ECO:0000313" key="4">
    <source>
        <dbReference type="Proteomes" id="UP000192266"/>
    </source>
</evidence>
<keyword evidence="4" id="KW-1185">Reference proteome</keyword>
<feature type="modified residue" description="4-aspartylphosphate" evidence="1">
    <location>
        <position position="64"/>
    </location>
</feature>
<reference evidence="3 4" key="1">
    <citation type="submission" date="2017-04" db="EMBL/GenBank/DDBJ databases">
        <authorList>
            <person name="Afonso C.L."/>
            <person name="Miller P.J."/>
            <person name="Scott M.A."/>
            <person name="Spackman E."/>
            <person name="Goraichik I."/>
            <person name="Dimitrov K.M."/>
            <person name="Suarez D.L."/>
            <person name="Swayne D.E."/>
        </authorList>
    </citation>
    <scope>NUCLEOTIDE SEQUENCE [LARGE SCALE GENOMIC DNA]</scope>
    <source>
        <strain evidence="3 4">DSM 11622</strain>
    </source>
</reference>
<dbReference type="AlphaFoldDB" id="A0A1W1UK89"/>
<dbReference type="SUPFAM" id="SSF52172">
    <property type="entry name" value="CheY-like"/>
    <property type="match status" value="1"/>
</dbReference>